<dbReference type="eggNOG" id="ENOG502SK95">
    <property type="taxonomic scope" value="Eukaryota"/>
</dbReference>
<dbReference type="Proteomes" id="UP000007115">
    <property type="component" value="Unassembled WGS sequence"/>
</dbReference>
<protein>
    <submittedName>
        <fullName evidence="1">Uncharacterized protein</fullName>
    </submittedName>
</protein>
<dbReference type="OrthoDB" id="5311240at2759"/>
<accession>G9N6M1</accession>
<organism evidence="1 2">
    <name type="scientific">Hypocrea virens (strain Gv29-8 / FGSC 10586)</name>
    <name type="common">Gliocladium virens</name>
    <name type="synonym">Trichoderma virens</name>
    <dbReference type="NCBI Taxonomy" id="413071"/>
    <lineage>
        <taxon>Eukaryota</taxon>
        <taxon>Fungi</taxon>
        <taxon>Dikarya</taxon>
        <taxon>Ascomycota</taxon>
        <taxon>Pezizomycotina</taxon>
        <taxon>Sordariomycetes</taxon>
        <taxon>Hypocreomycetidae</taxon>
        <taxon>Hypocreales</taxon>
        <taxon>Hypocreaceae</taxon>
        <taxon>Trichoderma</taxon>
    </lineage>
</organism>
<dbReference type="AlphaFoldDB" id="G9N6M1"/>
<comment type="caution">
    <text evidence="1">The sequence shown here is derived from an EMBL/GenBank/DDBJ whole genome shotgun (WGS) entry which is preliminary data.</text>
</comment>
<reference evidence="1 2" key="1">
    <citation type="journal article" date="2011" name="Genome Biol.">
        <title>Comparative genome sequence analysis underscores mycoparasitism as the ancestral life style of Trichoderma.</title>
        <authorList>
            <person name="Kubicek C.P."/>
            <person name="Herrera-Estrella A."/>
            <person name="Seidl-Seiboth V."/>
            <person name="Martinez D.A."/>
            <person name="Druzhinina I.S."/>
            <person name="Thon M."/>
            <person name="Zeilinger S."/>
            <person name="Casas-Flores S."/>
            <person name="Horwitz B.A."/>
            <person name="Mukherjee P.K."/>
            <person name="Mukherjee M."/>
            <person name="Kredics L."/>
            <person name="Alcaraz L.D."/>
            <person name="Aerts A."/>
            <person name="Antal Z."/>
            <person name="Atanasova L."/>
            <person name="Cervantes-Badillo M.G."/>
            <person name="Challacombe J."/>
            <person name="Chertkov O."/>
            <person name="McCluskey K."/>
            <person name="Coulpier F."/>
            <person name="Deshpande N."/>
            <person name="von Doehren H."/>
            <person name="Ebbole D.J."/>
            <person name="Esquivel-Naranjo E.U."/>
            <person name="Fekete E."/>
            <person name="Flipphi M."/>
            <person name="Glaser F."/>
            <person name="Gomez-Rodriguez E.Y."/>
            <person name="Gruber S."/>
            <person name="Han C."/>
            <person name="Henrissat B."/>
            <person name="Hermosa R."/>
            <person name="Hernandez-Onate M."/>
            <person name="Karaffa L."/>
            <person name="Kosti I."/>
            <person name="Le Crom S."/>
            <person name="Lindquist E."/>
            <person name="Lucas S."/>
            <person name="Luebeck M."/>
            <person name="Luebeck P.S."/>
            <person name="Margeot A."/>
            <person name="Metz B."/>
            <person name="Misra M."/>
            <person name="Nevalainen H."/>
            <person name="Omann M."/>
            <person name="Packer N."/>
            <person name="Perrone G."/>
            <person name="Uresti-Rivera E.E."/>
            <person name="Salamov A."/>
            <person name="Schmoll M."/>
            <person name="Seiboth B."/>
            <person name="Shapiro H."/>
            <person name="Sukno S."/>
            <person name="Tamayo-Ramos J.A."/>
            <person name="Tisch D."/>
            <person name="Wiest A."/>
            <person name="Wilkinson H.H."/>
            <person name="Zhang M."/>
            <person name="Coutinho P.M."/>
            <person name="Kenerley C.M."/>
            <person name="Monte E."/>
            <person name="Baker S.E."/>
            <person name="Grigoriev I.V."/>
        </authorList>
    </citation>
    <scope>NUCLEOTIDE SEQUENCE [LARGE SCALE GENOMIC DNA]</scope>
    <source>
        <strain evidence="2">Gv29-8 / FGSC 10586</strain>
    </source>
</reference>
<dbReference type="VEuPathDB" id="FungiDB:TRIVIDRAFT_205508"/>
<dbReference type="EMBL" id="ABDF02000088">
    <property type="protein sequence ID" value="EHK17781.1"/>
    <property type="molecule type" value="Genomic_DNA"/>
</dbReference>
<gene>
    <name evidence="1" type="ORF">TRIVIDRAFT_205508</name>
</gene>
<evidence type="ECO:0000313" key="2">
    <source>
        <dbReference type="Proteomes" id="UP000007115"/>
    </source>
</evidence>
<dbReference type="GeneID" id="25790337"/>
<proteinExistence type="predicted"/>
<dbReference type="HOGENOM" id="CLU_019027_0_0_1"/>
<name>G9N6M1_HYPVG</name>
<keyword evidence="2" id="KW-1185">Reference proteome</keyword>
<evidence type="ECO:0000313" key="1">
    <source>
        <dbReference type="EMBL" id="EHK17781.1"/>
    </source>
</evidence>
<dbReference type="RefSeq" id="XP_013951974.1">
    <property type="nucleotide sequence ID" value="XM_014096499.1"/>
</dbReference>
<dbReference type="InParanoid" id="G9N6M1"/>
<sequence>MSIAAQWSLDGTVDSALSVSRGLIRAATSDNIQPLALLACEKFGGTIAMCHETCRKIETSVLPTEKPATIQFLQGIVGYSRNDCALHLGTTTSGLQFLGLAAALVTTMGTFESATSLSLMLRNAAADKSLLPTTKQLRDLLSALDARLSRSRYPDQVLGWRKYLYQHPDAPDASKKVLRRASTHPSTEAIENLVDAFRRLHRIGESTVSKITVHATSSAPWVISFTRWCLGAPPSIYLGDGTPLLEQAELKVDIIVNTEYTGHDQSFLVTIHHNIGDPETLIAAGNGKRWGGMTTIENYGQWILNEYSLDQVEAFRALQQCLPYAAKEFLDKGRFTSRKAHPQVITKNSRSRDSKVIEELHTVPFGTDSSVADILSRMLNGEKKETTTNTSLELKKLDPGVRLTDLPLLKLHLKSLRNDCSCQACASGPSFLSWKGSCLKDQFLYNAALFLSDALALSLFHLSDNLLVLIDSRRDDRRQDYHTSVYSIFTHQAVGYNTSVDLVDACKIESLIDWALTLVGHDVGTQLSTSSWAMSCFKGQAVYPTIFDTYRVKQRGYLALSWQPGILQFNGEKYEIVSSEKRSFQPPPPSAGNLLSKEVLRPLNFYPNCKLKWRVEVRDGFLNLGIYLEGFSVEIIRNPLEAICGLSCSLVADSCSHNRDANLGNADRFCAYTSPLAPGEDHRDKTSVVAVDGANDLRFYSLSNAGTDPIPAVVRVNACLECSLDVCRKVGSDILVL</sequence>
<dbReference type="OMA" id="TIAMCHE"/>